<dbReference type="SMART" id="SM00859">
    <property type="entry name" value="Semialdhyde_dh"/>
    <property type="match status" value="1"/>
</dbReference>
<evidence type="ECO:0000259" key="7">
    <source>
        <dbReference type="SMART" id="SM00859"/>
    </source>
</evidence>
<evidence type="ECO:0000256" key="2">
    <source>
        <dbReference type="ARBA" id="ARBA00022605"/>
    </source>
</evidence>
<keyword evidence="4 5" id="KW-0560">Oxidoreductase</keyword>
<keyword evidence="1 5" id="KW-0055">Arginine biosynthesis</keyword>
<dbReference type="Proteomes" id="UP001595916">
    <property type="component" value="Unassembled WGS sequence"/>
</dbReference>
<evidence type="ECO:0000256" key="1">
    <source>
        <dbReference type="ARBA" id="ARBA00022571"/>
    </source>
</evidence>
<dbReference type="Pfam" id="PF01118">
    <property type="entry name" value="Semialdhyde_dh"/>
    <property type="match status" value="1"/>
</dbReference>
<evidence type="ECO:0000256" key="6">
    <source>
        <dbReference type="PROSITE-ProRule" id="PRU10010"/>
    </source>
</evidence>
<keyword evidence="9" id="KW-1185">Reference proteome</keyword>
<feature type="active site" evidence="5 6">
    <location>
        <position position="153"/>
    </location>
</feature>
<dbReference type="CDD" id="cd23934">
    <property type="entry name" value="AGPR_1_C"/>
    <property type="match status" value="1"/>
</dbReference>
<keyword evidence="3 5" id="KW-0521">NADP</keyword>
<sequence length="349" mass="38622">MIRFSMLGAASNAGGELLRLMINHPETELAYVADGFSAGEHIADVHPAIQGFYDAVLLSDSDEDLDTILSGTDVLFLAVDPGKVFPIAEKALAKGVKIIDFGADIRFRDSKVWEEWYKVECNYPQMCRDAVYSIPEIWREDIKGKSLISNPGCYPTASALGLYPFIDNNLIEKDSVIVEAISGTTGAGRRPDFAKLHMVQDGNFKAYGVAGHRHTPEIEQSIEMIGGEPSKIIFTPHLAPMPRGIHVTIYGDLKRPMTDDEIYELYLKYYKDEPFVFPHKAGDWPNTKWTVGTNHCHVAAAYEPRTQRIIICSVIDNIGKGAAGQAIQNMNIIFGLEETTGLIIAPMFP</sequence>
<comment type="subcellular location">
    <subcellularLocation>
        <location evidence="5">Cytoplasm</location>
    </subcellularLocation>
</comment>
<dbReference type="PANTHER" id="PTHR32338">
    <property type="entry name" value="N-ACETYL-GAMMA-GLUTAMYL-PHOSPHATE REDUCTASE, CHLOROPLASTIC-RELATED-RELATED"/>
    <property type="match status" value="1"/>
</dbReference>
<dbReference type="InterPro" id="IPR050085">
    <property type="entry name" value="AGPR"/>
</dbReference>
<dbReference type="SUPFAM" id="SSF51735">
    <property type="entry name" value="NAD(P)-binding Rossmann-fold domains"/>
    <property type="match status" value="1"/>
</dbReference>
<comment type="catalytic activity">
    <reaction evidence="5">
        <text>N-acetyl-L-glutamate 5-semialdehyde + phosphate + NADP(+) = N-acetyl-L-glutamyl 5-phosphate + NADPH + H(+)</text>
        <dbReference type="Rhea" id="RHEA:21588"/>
        <dbReference type="ChEBI" id="CHEBI:15378"/>
        <dbReference type="ChEBI" id="CHEBI:29123"/>
        <dbReference type="ChEBI" id="CHEBI:43474"/>
        <dbReference type="ChEBI" id="CHEBI:57783"/>
        <dbReference type="ChEBI" id="CHEBI:57936"/>
        <dbReference type="ChEBI" id="CHEBI:58349"/>
        <dbReference type="EC" id="1.2.1.38"/>
    </reaction>
</comment>
<keyword evidence="5" id="KW-0963">Cytoplasm</keyword>
<dbReference type="InterPro" id="IPR058924">
    <property type="entry name" value="AGPR_dimerisation_dom"/>
</dbReference>
<evidence type="ECO:0000313" key="9">
    <source>
        <dbReference type="Proteomes" id="UP001595916"/>
    </source>
</evidence>
<dbReference type="InterPro" id="IPR036291">
    <property type="entry name" value="NAD(P)-bd_dom_sf"/>
</dbReference>
<dbReference type="SUPFAM" id="SSF55347">
    <property type="entry name" value="Glyceraldehyde-3-phosphate dehydrogenase-like, C-terminal domain"/>
    <property type="match status" value="1"/>
</dbReference>
<dbReference type="PROSITE" id="PS01224">
    <property type="entry name" value="ARGC"/>
    <property type="match status" value="1"/>
</dbReference>
<organism evidence="8 9">
    <name type="scientific">Filifactor villosus</name>
    <dbReference type="NCBI Taxonomy" id="29374"/>
    <lineage>
        <taxon>Bacteria</taxon>
        <taxon>Bacillati</taxon>
        <taxon>Bacillota</taxon>
        <taxon>Clostridia</taxon>
        <taxon>Peptostreptococcales</taxon>
        <taxon>Filifactoraceae</taxon>
        <taxon>Filifactor</taxon>
    </lineage>
</organism>
<accession>A0ABV9QL40</accession>
<feature type="domain" description="Semialdehyde dehydrogenase NAD-binding" evidence="7">
    <location>
        <begin position="3"/>
        <end position="145"/>
    </location>
</feature>
<dbReference type="EC" id="1.2.1.38" evidence="5"/>
<dbReference type="EMBL" id="JBHSHL010000033">
    <property type="protein sequence ID" value="MFC4805115.1"/>
    <property type="molecule type" value="Genomic_DNA"/>
</dbReference>
<evidence type="ECO:0000256" key="4">
    <source>
        <dbReference type="ARBA" id="ARBA00023002"/>
    </source>
</evidence>
<proteinExistence type="inferred from homology"/>
<dbReference type="NCBIfam" id="TIGR01850">
    <property type="entry name" value="argC"/>
    <property type="match status" value="1"/>
</dbReference>
<dbReference type="Gene3D" id="3.40.50.720">
    <property type="entry name" value="NAD(P)-binding Rossmann-like Domain"/>
    <property type="match status" value="1"/>
</dbReference>
<dbReference type="GO" id="GO:0003942">
    <property type="term" value="F:N-acetyl-gamma-glutamyl-phosphate reductase activity"/>
    <property type="evidence" value="ECO:0007669"/>
    <property type="project" value="UniProtKB-EC"/>
</dbReference>
<evidence type="ECO:0000256" key="3">
    <source>
        <dbReference type="ARBA" id="ARBA00022857"/>
    </source>
</evidence>
<dbReference type="InterPro" id="IPR023013">
    <property type="entry name" value="AGPR_AS"/>
</dbReference>
<comment type="similarity">
    <text evidence="5">Belongs to the NAGSA dehydrogenase family. Type 1 subfamily.</text>
</comment>
<protein>
    <recommendedName>
        <fullName evidence="5">N-acetyl-gamma-glutamyl-phosphate reductase</fullName>
        <shortName evidence="5">AGPR</shortName>
        <ecNumber evidence="5">1.2.1.38</ecNumber>
    </recommendedName>
    <alternativeName>
        <fullName evidence="5">N-acetyl-glutamate semialdehyde dehydrogenase</fullName>
        <shortName evidence="5">NAGSA dehydrogenase</shortName>
    </alternativeName>
</protein>
<dbReference type="Pfam" id="PF22698">
    <property type="entry name" value="Semialdhyde_dhC_1"/>
    <property type="match status" value="1"/>
</dbReference>
<dbReference type="InterPro" id="IPR000706">
    <property type="entry name" value="AGPR_type-1"/>
</dbReference>
<evidence type="ECO:0000256" key="5">
    <source>
        <dbReference type="HAMAP-Rule" id="MF_00150"/>
    </source>
</evidence>
<dbReference type="InterPro" id="IPR000534">
    <property type="entry name" value="Semialdehyde_DH_NAD-bd"/>
</dbReference>
<gene>
    <name evidence="5 8" type="primary">argC</name>
    <name evidence="8" type="ORF">ACFO4R_08465</name>
</gene>
<comment type="function">
    <text evidence="5">Catalyzes the NADPH-dependent reduction of N-acetyl-5-glutamyl phosphate to yield N-acetyl-L-glutamate 5-semialdehyde.</text>
</comment>
<reference evidence="9" key="1">
    <citation type="journal article" date="2019" name="Int. J. Syst. Evol. Microbiol.">
        <title>The Global Catalogue of Microorganisms (GCM) 10K type strain sequencing project: providing services to taxonomists for standard genome sequencing and annotation.</title>
        <authorList>
            <consortium name="The Broad Institute Genomics Platform"/>
            <consortium name="The Broad Institute Genome Sequencing Center for Infectious Disease"/>
            <person name="Wu L."/>
            <person name="Ma J."/>
        </authorList>
    </citation>
    <scope>NUCLEOTIDE SEQUENCE [LARGE SCALE GENOMIC DNA]</scope>
    <source>
        <strain evidence="9">CCUG 46385</strain>
    </source>
</reference>
<comment type="pathway">
    <text evidence="5">Amino-acid biosynthesis; L-arginine biosynthesis; N(2)-acetyl-L-ornithine from L-glutamate: step 3/4.</text>
</comment>
<dbReference type="HAMAP" id="MF_00150">
    <property type="entry name" value="ArgC_type1"/>
    <property type="match status" value="1"/>
</dbReference>
<dbReference type="CDD" id="cd17895">
    <property type="entry name" value="AGPR_1_N"/>
    <property type="match status" value="1"/>
</dbReference>
<keyword evidence="2 5" id="KW-0028">Amino-acid biosynthesis</keyword>
<dbReference type="RefSeq" id="WP_379788652.1">
    <property type="nucleotide sequence ID" value="NZ_JBHSHL010000033.1"/>
</dbReference>
<dbReference type="PANTHER" id="PTHR32338:SF10">
    <property type="entry name" value="N-ACETYL-GAMMA-GLUTAMYL-PHOSPHATE REDUCTASE, CHLOROPLASTIC-RELATED"/>
    <property type="match status" value="1"/>
</dbReference>
<name>A0ABV9QL40_9FIRM</name>
<comment type="caution">
    <text evidence="8">The sequence shown here is derived from an EMBL/GenBank/DDBJ whole genome shotgun (WGS) entry which is preliminary data.</text>
</comment>
<dbReference type="Gene3D" id="3.30.360.10">
    <property type="entry name" value="Dihydrodipicolinate Reductase, domain 2"/>
    <property type="match status" value="1"/>
</dbReference>
<evidence type="ECO:0000313" key="8">
    <source>
        <dbReference type="EMBL" id="MFC4805115.1"/>
    </source>
</evidence>